<evidence type="ECO:0000259" key="6">
    <source>
        <dbReference type="Pfam" id="PF03328"/>
    </source>
</evidence>
<evidence type="ECO:0000256" key="3">
    <source>
        <dbReference type="ARBA" id="ARBA00022842"/>
    </source>
</evidence>
<dbReference type="SUPFAM" id="SSF51621">
    <property type="entry name" value="Phosphoenolpyruvate/pyruvate domain"/>
    <property type="match status" value="1"/>
</dbReference>
<name>A0A4V2YAK4_9PSEU</name>
<evidence type="ECO:0000313" key="7">
    <source>
        <dbReference type="EMBL" id="TDD03776.1"/>
    </source>
</evidence>
<keyword evidence="2 5" id="KW-0479">Metal-binding</keyword>
<dbReference type="InterPro" id="IPR015813">
    <property type="entry name" value="Pyrv/PenolPyrv_kinase-like_dom"/>
</dbReference>
<feature type="binding site" evidence="5">
    <location>
        <position position="132"/>
    </location>
    <ligand>
        <name>Mg(2+)</name>
        <dbReference type="ChEBI" id="CHEBI:18420"/>
    </ligand>
</feature>
<evidence type="ECO:0000256" key="5">
    <source>
        <dbReference type="PIRSR" id="PIRSR015582-2"/>
    </source>
</evidence>
<feature type="binding site" evidence="4">
    <location>
        <position position="132"/>
    </location>
    <ligand>
        <name>substrate</name>
    </ligand>
</feature>
<dbReference type="Gene3D" id="3.20.20.60">
    <property type="entry name" value="Phosphoenolpyruvate-binding domains"/>
    <property type="match status" value="1"/>
</dbReference>
<evidence type="ECO:0000256" key="4">
    <source>
        <dbReference type="PIRSR" id="PIRSR015582-1"/>
    </source>
</evidence>
<keyword evidence="8" id="KW-1185">Reference proteome</keyword>
<dbReference type="OrthoDB" id="9768429at2"/>
<organism evidence="7 8">
    <name type="scientific">Saccharopolyspora terrae</name>
    <dbReference type="NCBI Taxonomy" id="2530384"/>
    <lineage>
        <taxon>Bacteria</taxon>
        <taxon>Bacillati</taxon>
        <taxon>Actinomycetota</taxon>
        <taxon>Actinomycetes</taxon>
        <taxon>Pseudonocardiales</taxon>
        <taxon>Pseudonocardiaceae</taxon>
        <taxon>Saccharopolyspora</taxon>
    </lineage>
</organism>
<comment type="cofactor">
    <cofactor evidence="1">
        <name>Mg(2+)</name>
        <dbReference type="ChEBI" id="CHEBI:18420"/>
    </cofactor>
</comment>
<dbReference type="GO" id="GO:0016829">
    <property type="term" value="F:lyase activity"/>
    <property type="evidence" value="ECO:0007669"/>
    <property type="project" value="UniProtKB-KW"/>
</dbReference>
<protein>
    <submittedName>
        <fullName evidence="7">CoA ester lyase</fullName>
    </submittedName>
</protein>
<gene>
    <name evidence="7" type="ORF">E1181_19725</name>
</gene>
<dbReference type="GO" id="GO:0006107">
    <property type="term" value="P:oxaloacetate metabolic process"/>
    <property type="evidence" value="ECO:0007669"/>
    <property type="project" value="TreeGrafter"/>
</dbReference>
<evidence type="ECO:0000256" key="1">
    <source>
        <dbReference type="ARBA" id="ARBA00001946"/>
    </source>
</evidence>
<feature type="binding site" evidence="5">
    <location>
        <position position="159"/>
    </location>
    <ligand>
        <name>Mg(2+)</name>
        <dbReference type="ChEBI" id="CHEBI:18420"/>
    </ligand>
</feature>
<feature type="domain" description="HpcH/HpaI aldolase/citrate lyase" evidence="6">
    <location>
        <begin position="10"/>
        <end position="227"/>
    </location>
</feature>
<proteinExistence type="predicted"/>
<dbReference type="Pfam" id="PF03328">
    <property type="entry name" value="HpcH_HpaI"/>
    <property type="match status" value="1"/>
</dbReference>
<dbReference type="PIRSF" id="PIRSF015582">
    <property type="entry name" value="Cit_lyase_B"/>
    <property type="match status" value="1"/>
</dbReference>
<feature type="binding site" evidence="4">
    <location>
        <position position="69"/>
    </location>
    <ligand>
        <name>substrate</name>
    </ligand>
</feature>
<dbReference type="AlphaFoldDB" id="A0A4V2YAK4"/>
<dbReference type="PANTHER" id="PTHR32308">
    <property type="entry name" value="LYASE BETA SUBUNIT, PUTATIVE (AFU_ORTHOLOGUE AFUA_4G13030)-RELATED"/>
    <property type="match status" value="1"/>
</dbReference>
<dbReference type="PANTHER" id="PTHR32308:SF0">
    <property type="entry name" value="HPCH_HPAI ALDOLASE_CITRATE LYASE DOMAIN-CONTAINING PROTEIN"/>
    <property type="match status" value="1"/>
</dbReference>
<evidence type="ECO:0000313" key="8">
    <source>
        <dbReference type="Proteomes" id="UP000295674"/>
    </source>
</evidence>
<dbReference type="EMBL" id="SMKS01000036">
    <property type="protein sequence ID" value="TDD03776.1"/>
    <property type="molecule type" value="Genomic_DNA"/>
</dbReference>
<dbReference type="GO" id="GO:0000287">
    <property type="term" value="F:magnesium ion binding"/>
    <property type="evidence" value="ECO:0007669"/>
    <property type="project" value="TreeGrafter"/>
</dbReference>
<accession>A0A4V2YAK4</accession>
<dbReference type="InterPro" id="IPR011206">
    <property type="entry name" value="Citrate_lyase_beta/mcl1/mcl2"/>
</dbReference>
<keyword evidence="7" id="KW-0456">Lyase</keyword>
<keyword evidence="3 5" id="KW-0460">Magnesium</keyword>
<comment type="caution">
    <text evidence="7">The sequence shown here is derived from an EMBL/GenBank/DDBJ whole genome shotgun (WGS) entry which is preliminary data.</text>
</comment>
<dbReference type="InterPro" id="IPR005000">
    <property type="entry name" value="Aldolase/citrate-lyase_domain"/>
</dbReference>
<evidence type="ECO:0000256" key="2">
    <source>
        <dbReference type="ARBA" id="ARBA00022723"/>
    </source>
</evidence>
<dbReference type="InterPro" id="IPR040442">
    <property type="entry name" value="Pyrv_kinase-like_dom_sf"/>
</dbReference>
<reference evidence="7 8" key="1">
    <citation type="submission" date="2019-03" db="EMBL/GenBank/DDBJ databases">
        <title>Draft genome sequences of novel Actinobacteria.</title>
        <authorList>
            <person name="Sahin N."/>
            <person name="Ay H."/>
            <person name="Saygin H."/>
        </authorList>
    </citation>
    <scope>NUCLEOTIDE SEQUENCE [LARGE SCALE GENOMIC DNA]</scope>
    <source>
        <strain evidence="7 8">16K309</strain>
    </source>
</reference>
<dbReference type="Proteomes" id="UP000295674">
    <property type="component" value="Unassembled WGS sequence"/>
</dbReference>
<sequence length="289" mass="30333">MSLVCDRPRRSILCVPAGDDHKLRKALHAGADEVVVDLEDAVALGDKDRAREQLTAFDWPDHGPAVAIRVNAARTPWCHRDLEMAVSLGQVSSIVLPKVESGTDVGFAERLLDGLESAAGRPAPLAIEALVETPSGVLCLSDVVARNKRLRGVIIGYADLAASLGRNQTTDPAAWRGVQDTVLLHTAAAGIAAVDGPYLGVADDRAFRTAVDTAAAAGFQAKWVIHPRQVAHVTEAFTPSATDVDHARRVLTALEEAAGSGQGAAVVDGALVDEAMAVAARRVLGRISE</sequence>